<dbReference type="Pfam" id="PF02033">
    <property type="entry name" value="RBFA"/>
    <property type="match status" value="1"/>
</dbReference>
<dbReference type="AlphaFoldDB" id="A0A0X8D7B8"/>
<accession>A0A0X8D7B8</accession>
<dbReference type="EMBL" id="CP014141">
    <property type="protein sequence ID" value="AMA75685.1"/>
    <property type="molecule type" value="Genomic_DNA"/>
</dbReference>
<comment type="similarity">
    <text evidence="2">Belongs to the RbfA family.</text>
</comment>
<dbReference type="RefSeq" id="WP_011172996.1">
    <property type="nucleotide sequence ID" value="NZ_CP014141.1"/>
</dbReference>
<organism evidence="3 4">
    <name type="scientific">Thermus parvatiensis</name>
    <dbReference type="NCBI Taxonomy" id="456163"/>
    <lineage>
        <taxon>Bacteria</taxon>
        <taxon>Thermotogati</taxon>
        <taxon>Deinococcota</taxon>
        <taxon>Deinococci</taxon>
        <taxon>Thermales</taxon>
        <taxon>Thermaceae</taxon>
        <taxon>Thermus</taxon>
    </lineage>
</organism>
<comment type="subcellular location">
    <subcellularLocation>
        <location evidence="2">Cytoplasm</location>
    </subcellularLocation>
</comment>
<reference evidence="3 4" key="1">
    <citation type="submission" date="2016-01" db="EMBL/GenBank/DDBJ databases">
        <title>Genome sequence of Thermus parvatiensis, a thermophile isolated from a hot water spring.</title>
        <authorList>
            <person name="Tripathi C."/>
            <person name="Lal R."/>
        </authorList>
    </citation>
    <scope>NUCLEOTIDE SEQUENCE [LARGE SCALE GENOMIC DNA]</scope>
    <source>
        <strain evidence="3 4">RL</strain>
    </source>
</reference>
<dbReference type="InterPro" id="IPR015946">
    <property type="entry name" value="KH_dom-like_a/b"/>
</dbReference>
<evidence type="ECO:0000256" key="1">
    <source>
        <dbReference type="ARBA" id="ARBA00022517"/>
    </source>
</evidence>
<dbReference type="GO" id="GO:0043024">
    <property type="term" value="F:ribosomal small subunit binding"/>
    <property type="evidence" value="ECO:0007669"/>
    <property type="project" value="TreeGrafter"/>
</dbReference>
<dbReference type="Gene3D" id="3.30.300.20">
    <property type="match status" value="1"/>
</dbReference>
<evidence type="ECO:0000256" key="2">
    <source>
        <dbReference type="HAMAP-Rule" id="MF_00003"/>
    </source>
</evidence>
<keyword evidence="1 2" id="KW-0690">Ribosome biogenesis</keyword>
<dbReference type="KEGG" id="tpar:AV541_06190"/>
<evidence type="ECO:0000313" key="3">
    <source>
        <dbReference type="EMBL" id="AMA75685.1"/>
    </source>
</evidence>
<protein>
    <recommendedName>
        <fullName evidence="2">Ribosome-binding factor A</fullName>
    </recommendedName>
</protein>
<name>A0A0X8D7B8_9DEIN</name>
<dbReference type="GO" id="GO:0005829">
    <property type="term" value="C:cytosol"/>
    <property type="evidence" value="ECO:0007669"/>
    <property type="project" value="TreeGrafter"/>
</dbReference>
<sequence>MAYGKAHLEAQLKRALAEEIQALEDPRLFLLTVEAVRLSKDGSVLSVYVEAFREEEGALRALSRAERRLVAALARRVRMRRLPRLEFLPWRASPA</sequence>
<dbReference type="Proteomes" id="UP000061630">
    <property type="component" value="Chromosome"/>
</dbReference>
<dbReference type="InterPro" id="IPR000238">
    <property type="entry name" value="RbfA"/>
</dbReference>
<comment type="function">
    <text evidence="2">One of several proteins that assist in the late maturation steps of the functional core of the 30S ribosomal subunit. Associates with free 30S ribosomal subunits (but not with 30S subunits that are part of 70S ribosomes or polysomes). Required for efficient processing of 16S rRNA. May interact with the 5'-terminal helix region of 16S rRNA.</text>
</comment>
<proteinExistence type="inferred from homology"/>
<dbReference type="PANTHER" id="PTHR33515:SF1">
    <property type="entry name" value="RIBOSOME-BINDING FACTOR A, CHLOROPLASTIC-RELATED"/>
    <property type="match status" value="1"/>
</dbReference>
<dbReference type="HAMAP" id="MF_00003">
    <property type="entry name" value="RbfA"/>
    <property type="match status" value="1"/>
</dbReference>
<dbReference type="GO" id="GO:0030490">
    <property type="term" value="P:maturation of SSU-rRNA"/>
    <property type="evidence" value="ECO:0007669"/>
    <property type="project" value="UniProtKB-UniRule"/>
</dbReference>
<dbReference type="InterPro" id="IPR023799">
    <property type="entry name" value="RbfA_dom_sf"/>
</dbReference>
<evidence type="ECO:0000313" key="4">
    <source>
        <dbReference type="Proteomes" id="UP000061630"/>
    </source>
</evidence>
<dbReference type="PANTHER" id="PTHR33515">
    <property type="entry name" value="RIBOSOME-BINDING FACTOR A, CHLOROPLASTIC-RELATED"/>
    <property type="match status" value="1"/>
</dbReference>
<dbReference type="SMR" id="A0A0X8D7B8"/>
<comment type="subunit">
    <text evidence="2">Monomer. Binds 30S ribosomal subunits, but not 50S ribosomal subunits or 70S ribosomes.</text>
</comment>
<keyword evidence="2" id="KW-0963">Cytoplasm</keyword>
<dbReference type="SUPFAM" id="SSF89919">
    <property type="entry name" value="Ribosome-binding factor A, RbfA"/>
    <property type="match status" value="1"/>
</dbReference>
<gene>
    <name evidence="2" type="primary">rbfA</name>
    <name evidence="3" type="ORF">AV541_06190</name>
</gene>
<dbReference type="GeneID" id="3169952"/>